<comment type="caution">
    <text evidence="1">The sequence shown here is derived from an EMBL/GenBank/DDBJ whole genome shotgun (WGS) entry which is preliminary data.</text>
</comment>
<reference evidence="1 2" key="1">
    <citation type="journal article" date="2015" name="Genome Biol. Evol.">
        <title>Comparative Genomics of a Bacterivorous Green Alga Reveals Evolutionary Causalities and Consequences of Phago-Mixotrophic Mode of Nutrition.</title>
        <authorList>
            <person name="Burns J.A."/>
            <person name="Paasch A."/>
            <person name="Narechania A."/>
            <person name="Kim E."/>
        </authorList>
    </citation>
    <scope>NUCLEOTIDE SEQUENCE [LARGE SCALE GENOMIC DNA]</scope>
    <source>
        <strain evidence="1 2">PLY_AMNH</strain>
    </source>
</reference>
<evidence type="ECO:0000313" key="1">
    <source>
        <dbReference type="EMBL" id="KAK3271040.1"/>
    </source>
</evidence>
<organism evidence="1 2">
    <name type="scientific">Cymbomonas tetramitiformis</name>
    <dbReference type="NCBI Taxonomy" id="36881"/>
    <lineage>
        <taxon>Eukaryota</taxon>
        <taxon>Viridiplantae</taxon>
        <taxon>Chlorophyta</taxon>
        <taxon>Pyramimonadophyceae</taxon>
        <taxon>Pyramimonadales</taxon>
        <taxon>Pyramimonadaceae</taxon>
        <taxon>Cymbomonas</taxon>
    </lineage>
</organism>
<dbReference type="Proteomes" id="UP001190700">
    <property type="component" value="Unassembled WGS sequence"/>
</dbReference>
<name>A0AAE0L441_9CHLO</name>
<dbReference type="AlphaFoldDB" id="A0AAE0L441"/>
<evidence type="ECO:0000313" key="2">
    <source>
        <dbReference type="Proteomes" id="UP001190700"/>
    </source>
</evidence>
<gene>
    <name evidence="1" type="ORF">CYMTET_20589</name>
</gene>
<proteinExistence type="predicted"/>
<dbReference type="EMBL" id="LGRX02010053">
    <property type="protein sequence ID" value="KAK3271040.1"/>
    <property type="molecule type" value="Genomic_DNA"/>
</dbReference>
<protein>
    <submittedName>
        <fullName evidence="1">Uncharacterized protein</fullName>
    </submittedName>
</protein>
<sequence length="125" mass="14118">MIASIHRVEIDREEYTLLKCDWLTKLTDDLITAYRQVRRFILGPGDLTKTVYSSTPPTRYSSIQQSSSKQSHTSLANRVEHQVGIVPHPCMEIAVTLDPTVDFFKCLKPAIDFDDDDSDGNDADT</sequence>
<keyword evidence="2" id="KW-1185">Reference proteome</keyword>
<accession>A0AAE0L441</accession>